<reference evidence="1" key="2">
    <citation type="submission" date="2022-10" db="EMBL/GenBank/DDBJ databases">
        <authorList>
            <consortium name="ENA_rothamsted_submissions"/>
            <consortium name="culmorum"/>
            <person name="King R."/>
        </authorList>
    </citation>
    <scope>NUCLEOTIDE SEQUENCE</scope>
</reference>
<dbReference type="EMBL" id="OU895877">
    <property type="protein sequence ID" value="CAG9798185.1"/>
    <property type="molecule type" value="Genomic_DNA"/>
</dbReference>
<dbReference type="Proteomes" id="UP001153620">
    <property type="component" value="Chromosome 1"/>
</dbReference>
<evidence type="ECO:0000313" key="2">
    <source>
        <dbReference type="Proteomes" id="UP001153620"/>
    </source>
</evidence>
<name>A0A9N9RJV8_9DIPT</name>
<evidence type="ECO:0000313" key="1">
    <source>
        <dbReference type="EMBL" id="CAG9798185.1"/>
    </source>
</evidence>
<proteinExistence type="predicted"/>
<keyword evidence="2" id="KW-1185">Reference proteome</keyword>
<sequence length="228" mass="25806">MPILIQRALGGSGNALIDNGFLCTEPGLRVLYVQKAKDNAIPHYPAYNELTINLCVSNLTNLIVLFYILESCSYISTFCPKCDVVLLGTHPIAECRANRGKKNVLNINNFDKFDEEMKGVIISFLSKNYNCNEPIELADSLRTFIEELNQDYREIFQSSILTIKNDAKIFKFGGKISWYLELINKNILITREQLLKDLLLEDGTHACDVDESMNAANVYLFHAVEQAK</sequence>
<organism evidence="1 2">
    <name type="scientific">Chironomus riparius</name>
    <dbReference type="NCBI Taxonomy" id="315576"/>
    <lineage>
        <taxon>Eukaryota</taxon>
        <taxon>Metazoa</taxon>
        <taxon>Ecdysozoa</taxon>
        <taxon>Arthropoda</taxon>
        <taxon>Hexapoda</taxon>
        <taxon>Insecta</taxon>
        <taxon>Pterygota</taxon>
        <taxon>Neoptera</taxon>
        <taxon>Endopterygota</taxon>
        <taxon>Diptera</taxon>
        <taxon>Nematocera</taxon>
        <taxon>Chironomoidea</taxon>
        <taxon>Chironomidae</taxon>
        <taxon>Chironominae</taxon>
        <taxon>Chironomus</taxon>
    </lineage>
</organism>
<reference evidence="1" key="1">
    <citation type="submission" date="2022-01" db="EMBL/GenBank/DDBJ databases">
        <authorList>
            <person name="King R."/>
        </authorList>
    </citation>
    <scope>NUCLEOTIDE SEQUENCE</scope>
</reference>
<protein>
    <submittedName>
        <fullName evidence="1">Uncharacterized protein</fullName>
    </submittedName>
</protein>
<accession>A0A9N9RJV8</accession>
<gene>
    <name evidence="1" type="ORF">CHIRRI_LOCUS1170</name>
</gene>
<dbReference type="AlphaFoldDB" id="A0A9N9RJV8"/>